<dbReference type="CDD" id="cd00116">
    <property type="entry name" value="LRR_RI"/>
    <property type="match status" value="1"/>
</dbReference>
<evidence type="ECO:0000259" key="5">
    <source>
        <dbReference type="Pfam" id="PF07834"/>
    </source>
</evidence>
<evidence type="ECO:0000256" key="2">
    <source>
        <dbReference type="ARBA" id="ARBA00022614"/>
    </source>
</evidence>
<dbReference type="InterPro" id="IPR001611">
    <property type="entry name" value="Leu-rich_rpt"/>
</dbReference>
<gene>
    <name evidence="6" type="ORF">LSTR_LSTR007213</name>
</gene>
<dbReference type="FunCoup" id="A0A482XDW0">
    <property type="interactions" value="1555"/>
</dbReference>
<dbReference type="InterPro" id="IPR036720">
    <property type="entry name" value="RanGAP1_C_sf"/>
</dbReference>
<dbReference type="SMR" id="A0A482XDW0"/>
<evidence type="ECO:0000256" key="3">
    <source>
        <dbReference type="ARBA" id="ARBA00022737"/>
    </source>
</evidence>
<dbReference type="PANTHER" id="PTHR24113:SF12">
    <property type="entry name" value="RAN GTPASE-ACTIVATING PROTEIN 1"/>
    <property type="match status" value="1"/>
</dbReference>
<keyword evidence="2" id="KW-0433">Leucine-rich repeat</keyword>
<dbReference type="InterPro" id="IPR027038">
    <property type="entry name" value="RanGap"/>
</dbReference>
<protein>
    <recommendedName>
        <fullName evidence="5">Ran-GTPase activating protein 1 C-terminal domain-containing protein</fullName>
    </recommendedName>
</protein>
<dbReference type="InParanoid" id="A0A482XDW0"/>
<dbReference type="Gene3D" id="1.25.40.200">
    <property type="entry name" value="Ran-GTPase activating protein 1, C-terminal domain"/>
    <property type="match status" value="1"/>
</dbReference>
<dbReference type="AlphaFoldDB" id="A0A482XDW0"/>
<dbReference type="Pfam" id="PF13516">
    <property type="entry name" value="LRR_6"/>
    <property type="match status" value="5"/>
</dbReference>
<organism evidence="6 7">
    <name type="scientific">Laodelphax striatellus</name>
    <name type="common">Small brown planthopper</name>
    <name type="synonym">Delphax striatella</name>
    <dbReference type="NCBI Taxonomy" id="195883"/>
    <lineage>
        <taxon>Eukaryota</taxon>
        <taxon>Metazoa</taxon>
        <taxon>Ecdysozoa</taxon>
        <taxon>Arthropoda</taxon>
        <taxon>Hexapoda</taxon>
        <taxon>Insecta</taxon>
        <taxon>Pterygota</taxon>
        <taxon>Neoptera</taxon>
        <taxon>Paraneoptera</taxon>
        <taxon>Hemiptera</taxon>
        <taxon>Auchenorrhyncha</taxon>
        <taxon>Fulgoroidea</taxon>
        <taxon>Delphacidae</taxon>
        <taxon>Criomorphinae</taxon>
        <taxon>Laodelphax</taxon>
    </lineage>
</organism>
<dbReference type="OrthoDB" id="184583at2759"/>
<evidence type="ECO:0000256" key="4">
    <source>
        <dbReference type="SAM" id="MobiDB-lite"/>
    </source>
</evidence>
<dbReference type="GO" id="GO:0005634">
    <property type="term" value="C:nucleus"/>
    <property type="evidence" value="ECO:0007669"/>
    <property type="project" value="TreeGrafter"/>
</dbReference>
<dbReference type="GO" id="GO:0048471">
    <property type="term" value="C:perinuclear region of cytoplasm"/>
    <property type="evidence" value="ECO:0007669"/>
    <property type="project" value="TreeGrafter"/>
</dbReference>
<feature type="compositionally biased region" description="Acidic residues" evidence="4">
    <location>
        <begin position="359"/>
        <end position="392"/>
    </location>
</feature>
<dbReference type="GO" id="GO:0005829">
    <property type="term" value="C:cytosol"/>
    <property type="evidence" value="ECO:0007669"/>
    <property type="project" value="TreeGrafter"/>
</dbReference>
<dbReference type="Gene3D" id="3.80.10.10">
    <property type="entry name" value="Ribonuclease Inhibitor"/>
    <property type="match status" value="1"/>
</dbReference>
<dbReference type="SUPFAM" id="SSF52047">
    <property type="entry name" value="RNI-like"/>
    <property type="match status" value="1"/>
</dbReference>
<evidence type="ECO:0000256" key="1">
    <source>
        <dbReference type="ARBA" id="ARBA00022468"/>
    </source>
</evidence>
<dbReference type="InterPro" id="IPR009109">
    <property type="entry name" value="Ran_GTPase_activating_1_C"/>
</dbReference>
<dbReference type="SMART" id="SM00368">
    <property type="entry name" value="LRR_RI"/>
    <property type="match status" value="8"/>
</dbReference>
<dbReference type="SUPFAM" id="SSF69099">
    <property type="entry name" value="Ran-GTPase activating protein 1 (RanGAP1), C-terminal domain"/>
    <property type="match status" value="1"/>
</dbReference>
<proteinExistence type="predicted"/>
<dbReference type="Proteomes" id="UP000291343">
    <property type="component" value="Unassembled WGS sequence"/>
</dbReference>
<dbReference type="InterPro" id="IPR032675">
    <property type="entry name" value="LRR_dom_sf"/>
</dbReference>
<accession>A0A482XDW0</accession>
<dbReference type="Pfam" id="PF07834">
    <property type="entry name" value="RanGAP1_C"/>
    <property type="match status" value="1"/>
</dbReference>
<keyword evidence="3" id="KW-0677">Repeat</keyword>
<dbReference type="GO" id="GO:0006913">
    <property type="term" value="P:nucleocytoplasmic transport"/>
    <property type="evidence" value="ECO:0007669"/>
    <property type="project" value="TreeGrafter"/>
</dbReference>
<keyword evidence="1" id="KW-0343">GTPase activation</keyword>
<name>A0A482XDW0_LAOST</name>
<keyword evidence="7" id="KW-1185">Reference proteome</keyword>
<sequence>MGNKPVDLDVITGLLAGTKIETVESGVSFAGKSLKLDKEEDASEVVKAILDCKNLCYLNLEGNTLGVDAAKGIGKALESHPEFKRALWKDMFTGRMKEEIPEALRFLGSGLMLSNANLLELDLSDNAFGPIGVEGLASLLKSKCCFALEILRLNNNGLGITGGKLLASALMSCYNSSKDLGKPLALKVFIAGRNRLENEGAKALSQVFSTLKSLEEIRMPQNGIYHVGITALADAFSVNKNLKILDLNDNTVSEKGSIALANVLPNLQSLTHLNLGDCLLKTAGALAIAKSLNDGHENLQEVNFSCNEIRLNGGLALAEALLSKDQLTSVILDGNQFGDEGVSEVHERLSSCETATISIEDDEGDEDDDEDEDIEEDDEEEEAESENSEPEEIQSNKSITENLNVQKSNISVTKSSSPSNSTQVTVSEFLKTPTVNNFLSLGSTRNSLILDEVKKAPESDYLETMLSAIMKVSALVGSGSQVDKPALTCSEYLYQDLCNWSKTKNDFSLVSNTLLVHLGLMKSEDKAFKVTYNTHGCKAALQQAMTQNYFPNQIKDTMQFFLSKK</sequence>
<dbReference type="GO" id="GO:0031267">
    <property type="term" value="F:small GTPase binding"/>
    <property type="evidence" value="ECO:0007669"/>
    <property type="project" value="TreeGrafter"/>
</dbReference>
<dbReference type="STRING" id="195883.A0A482XDW0"/>
<dbReference type="GO" id="GO:0007165">
    <property type="term" value="P:signal transduction"/>
    <property type="evidence" value="ECO:0007669"/>
    <property type="project" value="InterPro"/>
</dbReference>
<dbReference type="EMBL" id="QKKF02012050">
    <property type="protein sequence ID" value="RZF43877.1"/>
    <property type="molecule type" value="Genomic_DNA"/>
</dbReference>
<feature type="domain" description="Ran-GTPase activating protein 1 C-terminal" evidence="5">
    <location>
        <begin position="405"/>
        <end position="564"/>
    </location>
</feature>
<feature type="region of interest" description="Disordered" evidence="4">
    <location>
        <begin position="354"/>
        <end position="401"/>
    </location>
</feature>
<evidence type="ECO:0000313" key="6">
    <source>
        <dbReference type="EMBL" id="RZF43877.1"/>
    </source>
</evidence>
<dbReference type="PANTHER" id="PTHR24113">
    <property type="entry name" value="RAN GTPASE-ACTIVATING PROTEIN 1"/>
    <property type="match status" value="1"/>
</dbReference>
<evidence type="ECO:0000313" key="7">
    <source>
        <dbReference type="Proteomes" id="UP000291343"/>
    </source>
</evidence>
<comment type="caution">
    <text evidence="6">The sequence shown here is derived from an EMBL/GenBank/DDBJ whole genome shotgun (WGS) entry which is preliminary data.</text>
</comment>
<reference evidence="6 7" key="1">
    <citation type="journal article" date="2017" name="Gigascience">
        <title>Genome sequence of the small brown planthopper, Laodelphax striatellus.</title>
        <authorList>
            <person name="Zhu J."/>
            <person name="Jiang F."/>
            <person name="Wang X."/>
            <person name="Yang P."/>
            <person name="Bao Y."/>
            <person name="Zhao W."/>
            <person name="Wang W."/>
            <person name="Lu H."/>
            <person name="Wang Q."/>
            <person name="Cui N."/>
            <person name="Li J."/>
            <person name="Chen X."/>
            <person name="Luo L."/>
            <person name="Yu J."/>
            <person name="Kang L."/>
            <person name="Cui F."/>
        </authorList>
    </citation>
    <scope>NUCLEOTIDE SEQUENCE [LARGE SCALE GENOMIC DNA]</scope>
    <source>
        <strain evidence="6">Lst14</strain>
    </source>
</reference>
<dbReference type="GO" id="GO:0005096">
    <property type="term" value="F:GTPase activator activity"/>
    <property type="evidence" value="ECO:0007669"/>
    <property type="project" value="UniProtKB-KW"/>
</dbReference>